<dbReference type="InterPro" id="IPR050638">
    <property type="entry name" value="AA-Vitamin_Transporters"/>
</dbReference>
<dbReference type="GO" id="GO:0016020">
    <property type="term" value="C:membrane"/>
    <property type="evidence" value="ECO:0007669"/>
    <property type="project" value="UniProtKB-SubCell"/>
</dbReference>
<evidence type="ECO:0000256" key="4">
    <source>
        <dbReference type="ARBA" id="ARBA00022989"/>
    </source>
</evidence>
<protein>
    <submittedName>
        <fullName evidence="6">Drug/metabolite transporter superfamily permease</fullName>
    </submittedName>
</protein>
<reference evidence="6 7" key="1">
    <citation type="journal article" date="2018" name="Microbes Environ.">
        <title>Comparative Genomic Insights into Endofungal Lifestyles of Two Bacterial Endosymbionts, Mycoavidus cysteinexigens and Burkholderia rhizoxinica.</title>
        <authorList>
            <person name="Sharmin D."/>
            <person name="Guo Y."/>
            <person name="Nishizawa T."/>
            <person name="Ohshima S."/>
            <person name="Sato Y."/>
            <person name="Takashima Y."/>
            <person name="Narisawa K."/>
            <person name="Ohta H."/>
        </authorList>
    </citation>
    <scope>NUCLEOTIDE SEQUENCE [LARGE SCALE GENOMIC DNA]</scope>
    <source>
        <strain evidence="6 7">B1-EB</strain>
    </source>
</reference>
<comment type="subcellular location">
    <subcellularLocation>
        <location evidence="1">Membrane</location>
        <topology evidence="1">Multi-pass membrane protein</topology>
    </subcellularLocation>
</comment>
<evidence type="ECO:0000256" key="2">
    <source>
        <dbReference type="ARBA" id="ARBA00007362"/>
    </source>
</evidence>
<dbReference type="AlphaFoldDB" id="A0A2Z6ETU5"/>
<dbReference type="RefSeq" id="WP_045362919.1">
    <property type="nucleotide sequence ID" value="NZ_AP018150.1"/>
</dbReference>
<organism evidence="6 7">
    <name type="scientific">Mycoavidus cysteinexigens</name>
    <dbReference type="NCBI Taxonomy" id="1553431"/>
    <lineage>
        <taxon>Bacteria</taxon>
        <taxon>Pseudomonadati</taxon>
        <taxon>Pseudomonadota</taxon>
        <taxon>Betaproteobacteria</taxon>
        <taxon>Burkholderiales</taxon>
        <taxon>Burkholderiaceae</taxon>
        <taxon>Mycoavidus</taxon>
    </lineage>
</organism>
<gene>
    <name evidence="6" type="ORF">MCB1EB_0703</name>
</gene>
<evidence type="ECO:0000256" key="3">
    <source>
        <dbReference type="ARBA" id="ARBA00022692"/>
    </source>
</evidence>
<proteinExistence type="inferred from homology"/>
<name>A0A2Z6ETU5_9BURK</name>
<comment type="similarity">
    <text evidence="2">Belongs to the EamA transporter family.</text>
</comment>
<keyword evidence="7" id="KW-1185">Reference proteome</keyword>
<dbReference type="EMBL" id="AP018150">
    <property type="protein sequence ID" value="BBE08864.1"/>
    <property type="molecule type" value="Genomic_DNA"/>
</dbReference>
<evidence type="ECO:0000256" key="1">
    <source>
        <dbReference type="ARBA" id="ARBA00004141"/>
    </source>
</evidence>
<dbReference type="Pfam" id="PF00892">
    <property type="entry name" value="EamA"/>
    <property type="match status" value="2"/>
</dbReference>
<dbReference type="Proteomes" id="UP000282597">
    <property type="component" value="Chromosome"/>
</dbReference>
<evidence type="ECO:0000313" key="7">
    <source>
        <dbReference type="Proteomes" id="UP000282597"/>
    </source>
</evidence>
<dbReference type="PANTHER" id="PTHR32322">
    <property type="entry name" value="INNER MEMBRANE TRANSPORTER"/>
    <property type="match status" value="1"/>
</dbReference>
<evidence type="ECO:0000313" key="6">
    <source>
        <dbReference type="EMBL" id="BBE08864.1"/>
    </source>
</evidence>
<dbReference type="InterPro" id="IPR000620">
    <property type="entry name" value="EamA_dom"/>
</dbReference>
<evidence type="ECO:0000256" key="5">
    <source>
        <dbReference type="ARBA" id="ARBA00023136"/>
    </source>
</evidence>
<sequence length="304" mass="32878">MNPRETQGMLLGLLSVIIFSLTLPMTRIAIQDIHPLLNGLGRSLAAAIPAALLLAWRRERWPTKQQFKGLAIVALGAIIVFPVCTAWAMRTLPASHGAIVNGLQPLCVAVYAVFFAREKPSRTFWLCSIGGSALILTYAIRAGGGTLMSGDIFMLIAVAFGGLGYTEGGRLAKQMGGWRVICWALVIAAPFLTLPVIWLAWLHTGPIALKSWLAFGYAAFFSQFIGLFIWYAGLALGGIARVSQVQQLQVFFTLAFSACFFGERVGPDTWIFAAAVVVMLTLSSRTRIAALPPSSLTPQKIVHN</sequence>
<dbReference type="SUPFAM" id="SSF103481">
    <property type="entry name" value="Multidrug resistance efflux transporter EmrE"/>
    <property type="match status" value="2"/>
</dbReference>
<dbReference type="KEGG" id="mcys:MCB1EB_0703"/>
<dbReference type="PANTHER" id="PTHR32322:SF2">
    <property type="entry name" value="EAMA DOMAIN-CONTAINING PROTEIN"/>
    <property type="match status" value="1"/>
</dbReference>
<accession>A0A2Z6ETU5</accession>
<keyword evidence="3" id="KW-0812">Transmembrane</keyword>
<keyword evidence="4" id="KW-1133">Transmembrane helix</keyword>
<dbReference type="InterPro" id="IPR037185">
    <property type="entry name" value="EmrE-like"/>
</dbReference>
<keyword evidence="5" id="KW-0472">Membrane</keyword>